<dbReference type="InterPro" id="IPR023090">
    <property type="entry name" value="UPF0702_alpha/beta_dom_sf"/>
</dbReference>
<dbReference type="GO" id="GO:0005886">
    <property type="term" value="C:plasma membrane"/>
    <property type="evidence" value="ECO:0007669"/>
    <property type="project" value="UniProtKB-SubCell"/>
</dbReference>
<name>A0A2W4XT76_9CYAN</name>
<evidence type="ECO:0000256" key="4">
    <source>
        <dbReference type="ARBA" id="ARBA00022692"/>
    </source>
</evidence>
<evidence type="ECO:0000256" key="5">
    <source>
        <dbReference type="ARBA" id="ARBA00022989"/>
    </source>
</evidence>
<feature type="transmembrane region" description="Helical" evidence="7">
    <location>
        <begin position="48"/>
        <end position="67"/>
    </location>
</feature>
<evidence type="ECO:0000256" key="3">
    <source>
        <dbReference type="ARBA" id="ARBA00022475"/>
    </source>
</evidence>
<evidence type="ECO:0000256" key="2">
    <source>
        <dbReference type="ARBA" id="ARBA00006448"/>
    </source>
</evidence>
<feature type="transmembrane region" description="Helical" evidence="7">
    <location>
        <begin position="14"/>
        <end position="36"/>
    </location>
</feature>
<reference evidence="10" key="1">
    <citation type="submission" date="2018-04" db="EMBL/GenBank/DDBJ databases">
        <authorList>
            <person name="Cornet L."/>
        </authorList>
    </citation>
    <scope>NUCLEOTIDE SEQUENCE [LARGE SCALE GENOMIC DNA]</scope>
</reference>
<comment type="caution">
    <text evidence="9">The sequence shown here is derived from an EMBL/GenBank/DDBJ whole genome shotgun (WGS) entry which is preliminary data.</text>
</comment>
<gene>
    <name evidence="9" type="ORF">DCF15_06585</name>
</gene>
<accession>A0A2W4XT76</accession>
<reference evidence="9 10" key="2">
    <citation type="submission" date="2018-06" db="EMBL/GenBank/DDBJ databases">
        <title>Metagenomic assembly of (sub)arctic Cyanobacteria and their associated microbiome from non-axenic cultures.</title>
        <authorList>
            <person name="Baurain D."/>
        </authorList>
    </citation>
    <scope>NUCLEOTIDE SEQUENCE [LARGE SCALE GENOMIC DNA]</scope>
    <source>
        <strain evidence="9">ULC027bin1</strain>
    </source>
</reference>
<dbReference type="PANTHER" id="PTHR34582">
    <property type="entry name" value="UPF0702 TRANSMEMBRANE PROTEIN YCAP"/>
    <property type="match status" value="1"/>
</dbReference>
<evidence type="ECO:0000256" key="7">
    <source>
        <dbReference type="SAM" id="Phobius"/>
    </source>
</evidence>
<keyword evidence="5 7" id="KW-1133">Transmembrane helix</keyword>
<evidence type="ECO:0000256" key="1">
    <source>
        <dbReference type="ARBA" id="ARBA00004651"/>
    </source>
</evidence>
<dbReference type="EMBL" id="QBMP01000047">
    <property type="protein sequence ID" value="PZO57649.1"/>
    <property type="molecule type" value="Genomic_DNA"/>
</dbReference>
<keyword evidence="3" id="KW-1003">Cell membrane</keyword>
<sequence length="179" mass="19444">MDLLAALFDGWEGIIKICIAAPIMYVSVVAAIRIAGKRSTSQMNNFDWIVTVAIGSLTASGIILDSVSISEALLAIALLLGAQYLLTKGFLASGKLTKLAKASPTLLVYKGQFIQPAMEKERVRRSEVMAALRKQGLISVEEAQYVVLETNATFSVIPKDDRDFCKTQFEDVSGFPPEL</sequence>
<evidence type="ECO:0000313" key="10">
    <source>
        <dbReference type="Proteomes" id="UP000249794"/>
    </source>
</evidence>
<dbReference type="Proteomes" id="UP000249794">
    <property type="component" value="Unassembled WGS sequence"/>
</dbReference>
<comment type="similarity">
    <text evidence="2">Belongs to the UPF0702 family.</text>
</comment>
<comment type="subcellular location">
    <subcellularLocation>
        <location evidence="1">Cell membrane</location>
        <topology evidence="1">Multi-pass membrane protein</topology>
    </subcellularLocation>
</comment>
<dbReference type="PANTHER" id="PTHR34582:SF6">
    <property type="entry name" value="UPF0702 TRANSMEMBRANE PROTEIN YCAP"/>
    <property type="match status" value="1"/>
</dbReference>
<dbReference type="AlphaFoldDB" id="A0A2W4XT76"/>
<dbReference type="Pfam" id="PF04239">
    <property type="entry name" value="DUF421"/>
    <property type="match status" value="1"/>
</dbReference>
<evidence type="ECO:0000313" key="9">
    <source>
        <dbReference type="EMBL" id="PZO57649.1"/>
    </source>
</evidence>
<feature type="domain" description="YetF C-terminal" evidence="8">
    <location>
        <begin position="94"/>
        <end position="161"/>
    </location>
</feature>
<protein>
    <submittedName>
        <fullName evidence="9">DUF421 domain-containing protein</fullName>
    </submittedName>
</protein>
<evidence type="ECO:0000256" key="6">
    <source>
        <dbReference type="ARBA" id="ARBA00023136"/>
    </source>
</evidence>
<feature type="transmembrane region" description="Helical" evidence="7">
    <location>
        <begin position="73"/>
        <end position="91"/>
    </location>
</feature>
<proteinExistence type="inferred from homology"/>
<keyword evidence="6 7" id="KW-0472">Membrane</keyword>
<dbReference type="Gene3D" id="3.30.240.20">
    <property type="entry name" value="bsu07140 like domains"/>
    <property type="match status" value="1"/>
</dbReference>
<keyword evidence="4 7" id="KW-0812">Transmembrane</keyword>
<organism evidence="9 10">
    <name type="scientific">Phormidesmis priestleyi</name>
    <dbReference type="NCBI Taxonomy" id="268141"/>
    <lineage>
        <taxon>Bacteria</taxon>
        <taxon>Bacillati</taxon>
        <taxon>Cyanobacteriota</taxon>
        <taxon>Cyanophyceae</taxon>
        <taxon>Leptolyngbyales</taxon>
        <taxon>Leptolyngbyaceae</taxon>
        <taxon>Phormidesmis</taxon>
    </lineage>
</organism>
<evidence type="ECO:0000259" key="8">
    <source>
        <dbReference type="Pfam" id="PF04239"/>
    </source>
</evidence>
<dbReference type="InterPro" id="IPR007353">
    <property type="entry name" value="DUF421"/>
</dbReference>